<proteinExistence type="predicted"/>
<organism evidence="5 6">
    <name type="scientific">Chromobacterium violaceum</name>
    <dbReference type="NCBI Taxonomy" id="536"/>
    <lineage>
        <taxon>Bacteria</taxon>
        <taxon>Pseudomonadati</taxon>
        <taxon>Pseudomonadota</taxon>
        <taxon>Betaproteobacteria</taxon>
        <taxon>Neisseriales</taxon>
        <taxon>Chromobacteriaceae</taxon>
        <taxon>Chromobacterium</taxon>
    </lineage>
</organism>
<dbReference type="RefSeq" id="WP_011134911.1">
    <property type="nucleotide sequence ID" value="NZ_CP150454.1"/>
</dbReference>
<accession>A0A202BCL5</accession>
<dbReference type="EMBL" id="NHOO01000004">
    <property type="protein sequence ID" value="OVE49296.1"/>
    <property type="molecule type" value="Genomic_DNA"/>
</dbReference>
<dbReference type="SUPFAM" id="SSF53335">
    <property type="entry name" value="S-adenosyl-L-methionine-dependent methyltransferases"/>
    <property type="match status" value="1"/>
</dbReference>
<gene>
    <name evidence="5" type="ORF">CBW21_05205</name>
</gene>
<dbReference type="OMA" id="EQTFFCA"/>
<dbReference type="CDD" id="cd02440">
    <property type="entry name" value="AdoMet_MTases"/>
    <property type="match status" value="1"/>
</dbReference>
<evidence type="ECO:0000256" key="1">
    <source>
        <dbReference type="ARBA" id="ARBA00022553"/>
    </source>
</evidence>
<reference evidence="5 6" key="1">
    <citation type="submission" date="2017-05" db="EMBL/GenBank/DDBJ databases">
        <title>Chromobacterium violaceum GHPS1 isolated from Hydrocarbon polluted soil in French Guiana display an awesome secondary metabolite arsenal and a battery of drug and heavy-metal-resistance and detoxification of xenobiotics proteins.</title>
        <authorList>
            <person name="Belbahri L."/>
        </authorList>
    </citation>
    <scope>NUCLEOTIDE SEQUENCE [LARGE SCALE GENOMIC DNA]</scope>
    <source>
        <strain evidence="5 6">GHPS1</strain>
    </source>
</reference>
<evidence type="ECO:0000313" key="6">
    <source>
        <dbReference type="Proteomes" id="UP000196342"/>
    </source>
</evidence>
<dbReference type="InterPro" id="IPR029063">
    <property type="entry name" value="SAM-dependent_MTases_sf"/>
</dbReference>
<dbReference type="AlphaFoldDB" id="A0A202BCL5"/>
<evidence type="ECO:0000256" key="4">
    <source>
        <dbReference type="ARBA" id="ARBA00022691"/>
    </source>
</evidence>
<dbReference type="Proteomes" id="UP000196342">
    <property type="component" value="Unassembled WGS sequence"/>
</dbReference>
<evidence type="ECO:0000256" key="3">
    <source>
        <dbReference type="ARBA" id="ARBA00022679"/>
    </source>
</evidence>
<keyword evidence="2" id="KW-0489">Methyltransferase</keyword>
<dbReference type="Pfam" id="PF05724">
    <property type="entry name" value="TPMT"/>
    <property type="match status" value="1"/>
</dbReference>
<keyword evidence="4" id="KW-0949">S-adenosyl-L-methionine</keyword>
<keyword evidence="3" id="KW-0808">Transferase</keyword>
<evidence type="ECO:0000256" key="2">
    <source>
        <dbReference type="ARBA" id="ARBA00022603"/>
    </source>
</evidence>
<dbReference type="PROSITE" id="PS51585">
    <property type="entry name" value="SAM_MT_TPMT"/>
    <property type="match status" value="1"/>
</dbReference>
<dbReference type="PANTHER" id="PTHR32183:SF6">
    <property type="entry name" value="CYSTEINE SULFINATE DESULFINASE_CYSTEINE DESULFURASE AND RELATED ENZYMES"/>
    <property type="match status" value="1"/>
</dbReference>
<dbReference type="GO" id="GO:0008757">
    <property type="term" value="F:S-adenosylmethionine-dependent methyltransferase activity"/>
    <property type="evidence" value="ECO:0007669"/>
    <property type="project" value="InterPro"/>
</dbReference>
<dbReference type="GO" id="GO:0032259">
    <property type="term" value="P:methylation"/>
    <property type="evidence" value="ECO:0007669"/>
    <property type="project" value="UniProtKB-KW"/>
</dbReference>
<keyword evidence="6" id="KW-1185">Reference proteome</keyword>
<evidence type="ECO:0000313" key="5">
    <source>
        <dbReference type="EMBL" id="OVE49296.1"/>
    </source>
</evidence>
<sequence>MADSSRADFWEQRYREGVTPWEGGQLPPRARAFFAAQRPLRVLMPGCGSAADLPPLLAMGHDVLAVDFSEAAIELAARQWPEAAGRLLLADFFQLQMPAFDCLFERAFLCALPVGMRSQYAERVAALIAPGGALAGVFFVADTERGPPFGMQAEALRELLSPWFELEEDLALDESVAVFRNRERWMVWRRRGFDLGQVSEHESTGNCGAHRKE</sequence>
<comment type="caution">
    <text evidence="5">The sequence shown here is derived from an EMBL/GenBank/DDBJ whole genome shotgun (WGS) entry which is preliminary data.</text>
</comment>
<name>A0A202BCL5_CHRVL</name>
<protein>
    <recommendedName>
        <fullName evidence="7">Thiopurine S-methyltransferase</fullName>
    </recommendedName>
</protein>
<dbReference type="Gene3D" id="3.40.50.150">
    <property type="entry name" value="Vaccinia Virus protein VP39"/>
    <property type="match status" value="1"/>
</dbReference>
<dbReference type="InterPro" id="IPR008854">
    <property type="entry name" value="TPMT"/>
</dbReference>
<dbReference type="PANTHER" id="PTHR32183">
    <property type="match status" value="1"/>
</dbReference>
<evidence type="ECO:0008006" key="7">
    <source>
        <dbReference type="Google" id="ProtNLM"/>
    </source>
</evidence>
<keyword evidence="1" id="KW-0597">Phosphoprotein</keyword>